<gene>
    <name evidence="2" type="ORF">J2Y00_005119</name>
</gene>
<dbReference type="EMBL" id="JAVDQK010000037">
    <property type="protein sequence ID" value="MDR6221483.1"/>
    <property type="molecule type" value="Genomic_DNA"/>
</dbReference>
<keyword evidence="1" id="KW-1133">Transmembrane helix</keyword>
<evidence type="ECO:0000256" key="1">
    <source>
        <dbReference type="SAM" id="Phobius"/>
    </source>
</evidence>
<keyword evidence="1" id="KW-0812">Transmembrane</keyword>
<dbReference type="Proteomes" id="UP001185331">
    <property type="component" value="Unassembled WGS sequence"/>
</dbReference>
<sequence length="90" mass="9505">MTTAPASTRPLVWTLALLCTVSYGALYYAQPLQAVATEHATGWTRVQTGLAFTAALLVSAVFAARVRRGGCHLLSGKGHARRVRPAPAVT</sequence>
<evidence type="ECO:0008006" key="4">
    <source>
        <dbReference type="Google" id="ProtNLM"/>
    </source>
</evidence>
<keyword evidence="1" id="KW-0472">Membrane</keyword>
<name>A0AAE3XIU0_9DEIO</name>
<accession>A0AAE3XIU0</accession>
<dbReference type="RefSeq" id="WP_309859560.1">
    <property type="nucleotide sequence ID" value="NZ_JAVDQJ010000037.1"/>
</dbReference>
<reference evidence="2" key="1">
    <citation type="submission" date="2023-07" db="EMBL/GenBank/DDBJ databases">
        <title>Sorghum-associated microbial communities from plants grown in Nebraska, USA.</title>
        <authorList>
            <person name="Schachtman D."/>
        </authorList>
    </citation>
    <scope>NUCLEOTIDE SEQUENCE</scope>
    <source>
        <strain evidence="2">BE330</strain>
    </source>
</reference>
<protein>
    <recommendedName>
        <fullName evidence="4">MFS transporter</fullName>
    </recommendedName>
</protein>
<comment type="caution">
    <text evidence="2">The sequence shown here is derived from an EMBL/GenBank/DDBJ whole genome shotgun (WGS) entry which is preliminary data.</text>
</comment>
<evidence type="ECO:0000313" key="2">
    <source>
        <dbReference type="EMBL" id="MDR6221483.1"/>
    </source>
</evidence>
<dbReference type="AlphaFoldDB" id="A0AAE3XIU0"/>
<evidence type="ECO:0000313" key="3">
    <source>
        <dbReference type="Proteomes" id="UP001185331"/>
    </source>
</evidence>
<organism evidence="2 3">
    <name type="scientific">Deinococcus soli</name>
    <name type="common">ex Cha et al. 2016</name>
    <dbReference type="NCBI Taxonomy" id="1309411"/>
    <lineage>
        <taxon>Bacteria</taxon>
        <taxon>Thermotogati</taxon>
        <taxon>Deinococcota</taxon>
        <taxon>Deinococci</taxon>
        <taxon>Deinococcales</taxon>
        <taxon>Deinococcaceae</taxon>
        <taxon>Deinococcus</taxon>
    </lineage>
</organism>
<feature type="transmembrane region" description="Helical" evidence="1">
    <location>
        <begin position="48"/>
        <end position="66"/>
    </location>
</feature>
<proteinExistence type="predicted"/>